<dbReference type="CDD" id="cd11336">
    <property type="entry name" value="AmyAc_MTSase"/>
    <property type="match status" value="1"/>
</dbReference>
<evidence type="ECO:0000313" key="2">
    <source>
        <dbReference type="EMBL" id="ABL00860.1"/>
    </source>
</evidence>
<dbReference type="PANTHER" id="PTHR10357">
    <property type="entry name" value="ALPHA-AMYLASE FAMILY MEMBER"/>
    <property type="match status" value="1"/>
</dbReference>
<keyword evidence="2" id="KW-0413">Isomerase</keyword>
<dbReference type="EMBL" id="CP000482">
    <property type="protein sequence ID" value="ABL00860.1"/>
    <property type="molecule type" value="Genomic_DNA"/>
</dbReference>
<accession>A1AU39</accession>
<dbReference type="RefSeq" id="WP_011737077.1">
    <property type="nucleotide sequence ID" value="NC_008609.1"/>
</dbReference>
<dbReference type="GO" id="GO:0030980">
    <property type="term" value="P:alpha-glucan catabolic process"/>
    <property type="evidence" value="ECO:0007669"/>
    <property type="project" value="TreeGrafter"/>
</dbReference>
<dbReference type="NCBIfam" id="NF011087">
    <property type="entry name" value="PRK14511.1-5"/>
    <property type="match status" value="1"/>
</dbReference>
<dbReference type="eggNOG" id="COG3280">
    <property type="taxonomic scope" value="Bacteria"/>
</dbReference>
<organism evidence="2 3">
    <name type="scientific">Pelobacter propionicus (strain DSM 2379 / NBRC 103807 / OttBd1)</name>
    <dbReference type="NCBI Taxonomy" id="338966"/>
    <lineage>
        <taxon>Bacteria</taxon>
        <taxon>Pseudomonadati</taxon>
        <taxon>Thermodesulfobacteriota</taxon>
        <taxon>Desulfuromonadia</taxon>
        <taxon>Desulfuromonadales</taxon>
        <taxon>Desulfuromonadaceae</taxon>
        <taxon>Pelobacter</taxon>
    </lineage>
</organism>
<dbReference type="Gene3D" id="3.20.20.80">
    <property type="entry name" value="Glycosidases"/>
    <property type="match status" value="3"/>
</dbReference>
<dbReference type="AlphaFoldDB" id="A1AU39"/>
<dbReference type="Gene3D" id="3.30.1590.10">
    <property type="entry name" value="Maltooligosyl trehalose synthase, domain 2"/>
    <property type="match status" value="1"/>
</dbReference>
<proteinExistence type="predicted"/>
<name>A1AU39_PELPD</name>
<dbReference type="GO" id="GO:0047470">
    <property type="term" value="F:(1,4)-alpha-D-glucan 1-alpha-D-glucosylmutase activity"/>
    <property type="evidence" value="ECO:0007669"/>
    <property type="project" value="UniProtKB-EC"/>
</dbReference>
<dbReference type="GO" id="GO:0005992">
    <property type="term" value="P:trehalose biosynthetic process"/>
    <property type="evidence" value="ECO:0007669"/>
    <property type="project" value="TreeGrafter"/>
</dbReference>
<dbReference type="SMART" id="SM00642">
    <property type="entry name" value="Aamy"/>
    <property type="match status" value="1"/>
</dbReference>
<evidence type="ECO:0000313" key="3">
    <source>
        <dbReference type="Proteomes" id="UP000006732"/>
    </source>
</evidence>
<dbReference type="SUPFAM" id="SSF51445">
    <property type="entry name" value="(Trans)glycosidases"/>
    <property type="match status" value="1"/>
</dbReference>
<dbReference type="CAZy" id="GH13">
    <property type="family name" value="Glycoside Hydrolase Family 13"/>
</dbReference>
<evidence type="ECO:0000259" key="1">
    <source>
        <dbReference type="SMART" id="SM00642"/>
    </source>
</evidence>
<dbReference type="InterPro" id="IPR012767">
    <property type="entry name" value="Trehalose_TreY"/>
</dbReference>
<gene>
    <name evidence="2" type="ordered locus">Ppro_3267</name>
</gene>
<dbReference type="InterPro" id="IPR017853">
    <property type="entry name" value="GH"/>
</dbReference>
<dbReference type="OrthoDB" id="9761577at2"/>
<dbReference type="NCBIfam" id="TIGR02401">
    <property type="entry name" value="trehalose_TreY"/>
    <property type="match status" value="1"/>
</dbReference>
<dbReference type="Proteomes" id="UP000006732">
    <property type="component" value="Chromosome"/>
</dbReference>
<dbReference type="PANTHER" id="PTHR10357:SF216">
    <property type="entry name" value="MALTOOLIGOSYL TREHALOSE SYNTHASE-RELATED"/>
    <property type="match status" value="1"/>
</dbReference>
<feature type="domain" description="Glycosyl hydrolase family 13 catalytic" evidence="1">
    <location>
        <begin position="10"/>
        <end position="515"/>
    </location>
</feature>
<dbReference type="STRING" id="338966.Ppro_3267"/>
<dbReference type="HOGENOM" id="CLU_005045_1_0_7"/>
<protein>
    <submittedName>
        <fullName evidence="2">Maltooligosyl trehalose synthase</fullName>
        <ecNumber evidence="2">5.4.99.15</ecNumber>
    </submittedName>
</protein>
<sequence>MKGTGLRIPLVTYRLQFNAAFHFNDAREIVPYLHELGISDIYASPYFKAYPGSPHGYDIHDHNCLNPEIGSPEEYGEMVDELKRRDMGQILDIVPNHMCIEGQGNAYWMDVLENGPSSPFADFFDIDWHPVKQELENKILIPILGDQYGTVLENGELCLCFDEGSFFVSYYDHRLPVIPKTYSHMLTLGIDALEEELGTAAPQFQELLSIITSLGHLPPVNEQVPERIVERYREKEVVKRRLWSLYQNSDAIREFVQRNLTLFNGTRGNPRSYDLLDALLREQVYRISHWRVATEEINYRRFFDINSLGAIRMEDPRVFAETHRLIFELVASGNVSGLRVDHADGLRDPEEYFRRLQSACFARLYRFPREETESAGEGDRDAEADVHEAYERVMAQDPLHPPFYIVGEKILLKGESLPDSWQVFSTTGYEFANQVNGLFVETSNAKVFETLYTRFLQHRIDFRDAVYEKKKLVMQVSMSSEINTLGHYLNRLSEQNRHTRDFTLNSLIKAIVEVIAFFPVYRTYINDLDVMERDRQYIESAVGRAKRKNPAISDSVFDFVRDMLLLRFPETLDAEQRQAWLDFVLRFQQITGPVMAKGVEDTAFYLYNRLVSLNEVGGSPERFGTTLEAFHGLNLKRSKQRPLSMLATSTHDTKRSEDVRARINVLSEIPDLWREGLTRWSRQNRRHKIIVDGKPAPSRNEEYLLYQTLVGTWPLCGNGDDDFRSFRLRIREYMLKAMREAKVHTSWISPNLPHEDAVLRFIDLILDDSSHNAFLRDFSSFQTLTAACGIFNSLSQTLLKICSPGIPDFYQGSELWDFSLVDPDNRRPVDFSLRRAALDDLLRREAEHGPLETARHLLACRRDGRVKLHLIRTALAFRRDNRALFESGRYQPLTVEGCLQEHVCAFLRSFNGVSALVVVPRFCSRLTGAGGALPLGMELWRDTRVMLPRESALLRYRNIFTSEFLTPAQGEQGLSLALGELLAAYPVALLDRGGA</sequence>
<reference evidence="2 3" key="1">
    <citation type="submission" date="2006-10" db="EMBL/GenBank/DDBJ databases">
        <title>Complete sequence of chromosome of Pelobacter propionicus DSM 2379.</title>
        <authorList>
            <consortium name="US DOE Joint Genome Institute"/>
            <person name="Copeland A."/>
            <person name="Lucas S."/>
            <person name="Lapidus A."/>
            <person name="Barry K."/>
            <person name="Detter J.C."/>
            <person name="Glavina del Rio T."/>
            <person name="Hammon N."/>
            <person name="Israni S."/>
            <person name="Dalin E."/>
            <person name="Tice H."/>
            <person name="Pitluck S."/>
            <person name="Saunders E."/>
            <person name="Brettin T."/>
            <person name="Bruce D."/>
            <person name="Han C."/>
            <person name="Tapia R."/>
            <person name="Schmutz J."/>
            <person name="Larimer F."/>
            <person name="Land M."/>
            <person name="Hauser L."/>
            <person name="Kyrpides N."/>
            <person name="Kim E."/>
            <person name="Lovley D."/>
            <person name="Richardson P."/>
        </authorList>
    </citation>
    <scope>NUCLEOTIDE SEQUENCE [LARGE SCALE GENOMIC DNA]</scope>
    <source>
        <strain evidence="3">DSM 2379 / NBRC 103807 / OttBd1</strain>
    </source>
</reference>
<dbReference type="EC" id="5.4.99.15" evidence="2"/>
<dbReference type="KEGG" id="ppd:Ppro_3267"/>
<dbReference type="Pfam" id="PF00128">
    <property type="entry name" value="Alpha-amylase"/>
    <property type="match status" value="1"/>
</dbReference>
<dbReference type="InterPro" id="IPR006047">
    <property type="entry name" value="GH13_cat_dom"/>
</dbReference>
<keyword evidence="3" id="KW-1185">Reference proteome</keyword>